<dbReference type="PANTHER" id="PTHR48022:SF79">
    <property type="entry name" value="LACTOSE PERMEASE, PUTATIVE (AFU_ORTHOLOGUE AFUA_6G01860)-RELATED"/>
    <property type="match status" value="1"/>
</dbReference>
<feature type="transmembrane region" description="Helical" evidence="7">
    <location>
        <begin position="152"/>
        <end position="174"/>
    </location>
</feature>
<organism evidence="9 10">
    <name type="scientific">Trichoderma arundinaceum</name>
    <dbReference type="NCBI Taxonomy" id="490622"/>
    <lineage>
        <taxon>Eukaryota</taxon>
        <taxon>Fungi</taxon>
        <taxon>Dikarya</taxon>
        <taxon>Ascomycota</taxon>
        <taxon>Pezizomycotina</taxon>
        <taxon>Sordariomycetes</taxon>
        <taxon>Hypocreomycetidae</taxon>
        <taxon>Hypocreales</taxon>
        <taxon>Hypocreaceae</taxon>
        <taxon>Trichoderma</taxon>
    </lineage>
</organism>
<sequence length="540" mass="59290">MEPKLVAQETVPGPNIPHEKAEEYHIETAEHELNRIDLSALAGHSLAWRSRAIWRLAGVILLQGFSVAAFAMDGSIIGSMASLPAFREYFNVGTSGSGVAIIIAGMSIGNAVASIFQWISDLIGRRGVACLGNSIIVIGCVIQAAAPNNVSMILGRIIGGAGCSLSATVGPMYISEIAPASHRGMAVGLFCSCYSIGAIAIACVILGGSYMTGDWSWRMPMIVQIVPPLIVALLVYPLTPESPRYLIYKGQIENAKKVIAMYHTSSENIEDPVVTAEIEQIQRSIESVDSKPWDFSTLWKMKSARYRLLLIFLYAFIQQCNGTGMLGYYLPGILTLVGITNSQQQLAINLGMTVASYLSTLAGALIIDRVTRRFLLASTLAVFIFFLSLMSVTGALFDYGISKDAMGFLTIVAIYLFQISNGLLSSTLHNVYPTEILHYSQRAKGMGLYSFFQNCLGFAMTYGVGELLAKIEWKVYFIFIAIDAVFLYLTWQFFPEFRFLSLEEIDYIFETPGVHPVKMSKRLQKAKLQKRREAADQIGS</sequence>
<evidence type="ECO:0000256" key="6">
    <source>
        <dbReference type="ARBA" id="ARBA00023136"/>
    </source>
</evidence>
<feature type="transmembrane region" description="Helical" evidence="7">
    <location>
        <begin position="128"/>
        <end position="146"/>
    </location>
</feature>
<dbReference type="InterPro" id="IPR036259">
    <property type="entry name" value="MFS_trans_sf"/>
</dbReference>
<dbReference type="AlphaFoldDB" id="A0A395NFK6"/>
<dbReference type="OrthoDB" id="65569at2759"/>
<keyword evidence="10" id="KW-1185">Reference proteome</keyword>
<dbReference type="Pfam" id="PF00083">
    <property type="entry name" value="Sugar_tr"/>
    <property type="match status" value="1"/>
</dbReference>
<dbReference type="Gene3D" id="1.20.1250.20">
    <property type="entry name" value="MFS general substrate transporter like domains"/>
    <property type="match status" value="1"/>
</dbReference>
<feature type="transmembrane region" description="Helical" evidence="7">
    <location>
        <begin position="92"/>
        <end position="116"/>
    </location>
</feature>
<dbReference type="FunFam" id="1.20.1250.20:FF:000134">
    <property type="entry name" value="MFS sugar transporter protein"/>
    <property type="match status" value="1"/>
</dbReference>
<dbReference type="PROSITE" id="PS50850">
    <property type="entry name" value="MFS"/>
    <property type="match status" value="1"/>
</dbReference>
<feature type="transmembrane region" description="Helical" evidence="7">
    <location>
        <begin position="217"/>
        <end position="239"/>
    </location>
</feature>
<comment type="similarity">
    <text evidence="2">Belongs to the major facilitator superfamily. Sugar transporter (TC 2.A.1.1) family.</text>
</comment>
<dbReference type="SUPFAM" id="SSF103473">
    <property type="entry name" value="MFS general substrate transporter"/>
    <property type="match status" value="1"/>
</dbReference>
<feature type="transmembrane region" description="Helical" evidence="7">
    <location>
        <begin position="374"/>
        <end position="399"/>
    </location>
</feature>
<feature type="transmembrane region" description="Helical" evidence="7">
    <location>
        <begin position="346"/>
        <end position="367"/>
    </location>
</feature>
<comment type="subcellular location">
    <subcellularLocation>
        <location evidence="1">Membrane</location>
        <topology evidence="1">Multi-pass membrane protein</topology>
    </subcellularLocation>
</comment>
<evidence type="ECO:0000256" key="1">
    <source>
        <dbReference type="ARBA" id="ARBA00004141"/>
    </source>
</evidence>
<keyword evidence="6 7" id="KW-0472">Membrane</keyword>
<evidence type="ECO:0000256" key="5">
    <source>
        <dbReference type="ARBA" id="ARBA00022989"/>
    </source>
</evidence>
<reference evidence="9 10" key="1">
    <citation type="journal article" date="2018" name="PLoS Pathog.">
        <title>Evolution of structural diversity of trichothecenes, a family of toxins produced by plant pathogenic and entomopathogenic fungi.</title>
        <authorList>
            <person name="Proctor R.H."/>
            <person name="McCormick S.P."/>
            <person name="Kim H.S."/>
            <person name="Cardoza R.E."/>
            <person name="Stanley A.M."/>
            <person name="Lindo L."/>
            <person name="Kelly A."/>
            <person name="Brown D.W."/>
            <person name="Lee T."/>
            <person name="Vaughan M.M."/>
            <person name="Alexander N.J."/>
            <person name="Busman M."/>
            <person name="Gutierrez S."/>
        </authorList>
    </citation>
    <scope>NUCLEOTIDE SEQUENCE [LARGE SCALE GENOMIC DNA]</scope>
    <source>
        <strain evidence="9 10">IBT 40837</strain>
    </source>
</reference>
<feature type="transmembrane region" description="Helical" evidence="7">
    <location>
        <begin position="445"/>
        <end position="464"/>
    </location>
</feature>
<keyword evidence="4 7" id="KW-0812">Transmembrane</keyword>
<evidence type="ECO:0000256" key="7">
    <source>
        <dbReference type="SAM" id="Phobius"/>
    </source>
</evidence>
<evidence type="ECO:0000259" key="8">
    <source>
        <dbReference type="PROSITE" id="PS50850"/>
    </source>
</evidence>
<gene>
    <name evidence="9" type="ORF">TARUN_7359</name>
</gene>
<dbReference type="EMBL" id="PXOA01000492">
    <property type="protein sequence ID" value="RFU74875.1"/>
    <property type="molecule type" value="Genomic_DNA"/>
</dbReference>
<dbReference type="GO" id="GO:0016020">
    <property type="term" value="C:membrane"/>
    <property type="evidence" value="ECO:0007669"/>
    <property type="project" value="UniProtKB-SubCell"/>
</dbReference>
<dbReference type="InterPro" id="IPR050360">
    <property type="entry name" value="MFS_Sugar_Transporters"/>
</dbReference>
<evidence type="ECO:0000313" key="9">
    <source>
        <dbReference type="EMBL" id="RFU74875.1"/>
    </source>
</evidence>
<proteinExistence type="inferred from homology"/>
<keyword evidence="3" id="KW-0813">Transport</keyword>
<protein>
    <submittedName>
        <fullName evidence="9">Sugar transporter hexose transporter</fullName>
    </submittedName>
</protein>
<evidence type="ECO:0000256" key="3">
    <source>
        <dbReference type="ARBA" id="ARBA00022448"/>
    </source>
</evidence>
<dbReference type="Proteomes" id="UP000266272">
    <property type="component" value="Unassembled WGS sequence"/>
</dbReference>
<feature type="transmembrane region" description="Helical" evidence="7">
    <location>
        <begin position="405"/>
        <end position="424"/>
    </location>
</feature>
<dbReference type="InterPro" id="IPR005828">
    <property type="entry name" value="MFS_sugar_transport-like"/>
</dbReference>
<feature type="transmembrane region" description="Helical" evidence="7">
    <location>
        <begin position="308"/>
        <end position="330"/>
    </location>
</feature>
<feature type="transmembrane region" description="Helical" evidence="7">
    <location>
        <begin position="476"/>
        <end position="494"/>
    </location>
</feature>
<accession>A0A395NFK6</accession>
<name>A0A395NFK6_TRIAR</name>
<evidence type="ECO:0000313" key="10">
    <source>
        <dbReference type="Proteomes" id="UP000266272"/>
    </source>
</evidence>
<keyword evidence="5 7" id="KW-1133">Transmembrane helix</keyword>
<comment type="caution">
    <text evidence="9">The sequence shown here is derived from an EMBL/GenBank/DDBJ whole genome shotgun (WGS) entry which is preliminary data.</text>
</comment>
<feature type="domain" description="Major facilitator superfamily (MFS) profile" evidence="8">
    <location>
        <begin position="59"/>
        <end position="498"/>
    </location>
</feature>
<evidence type="ECO:0000256" key="4">
    <source>
        <dbReference type="ARBA" id="ARBA00022692"/>
    </source>
</evidence>
<dbReference type="InterPro" id="IPR020846">
    <property type="entry name" value="MFS_dom"/>
</dbReference>
<feature type="transmembrane region" description="Helical" evidence="7">
    <location>
        <begin position="52"/>
        <end position="72"/>
    </location>
</feature>
<feature type="transmembrane region" description="Helical" evidence="7">
    <location>
        <begin position="186"/>
        <end position="211"/>
    </location>
</feature>
<dbReference type="PANTHER" id="PTHR48022">
    <property type="entry name" value="PLASTIDIC GLUCOSE TRANSPORTER 4"/>
    <property type="match status" value="1"/>
</dbReference>
<dbReference type="GO" id="GO:0005351">
    <property type="term" value="F:carbohydrate:proton symporter activity"/>
    <property type="evidence" value="ECO:0007669"/>
    <property type="project" value="TreeGrafter"/>
</dbReference>
<evidence type="ECO:0000256" key="2">
    <source>
        <dbReference type="ARBA" id="ARBA00010992"/>
    </source>
</evidence>
<keyword evidence="9" id="KW-0762">Sugar transport</keyword>